<evidence type="ECO:0000313" key="3">
    <source>
        <dbReference type="Proteomes" id="UP000738126"/>
    </source>
</evidence>
<dbReference type="RefSeq" id="WP_200258388.1">
    <property type="nucleotide sequence ID" value="NZ_NRSH01000063.1"/>
</dbReference>
<accession>A0ABS1E6H5</accession>
<reference evidence="2 3" key="1">
    <citation type="journal article" date="2020" name="Microorganisms">
        <title>Osmotic Adaptation and Compatible Solute Biosynthesis of Phototrophic Bacteria as Revealed from Genome Analyses.</title>
        <authorList>
            <person name="Imhoff J.F."/>
            <person name="Rahn T."/>
            <person name="Kunzel S."/>
            <person name="Keller A."/>
            <person name="Neulinger S.C."/>
        </authorList>
    </citation>
    <scope>NUCLEOTIDE SEQUENCE [LARGE SCALE GENOMIC DNA]</scope>
    <source>
        <strain evidence="2 3">DSM 15116</strain>
    </source>
</reference>
<dbReference type="InterPro" id="IPR053195">
    <property type="entry name" value="Bax-like"/>
</dbReference>
<sequence>ELERVTGESGEELLARLRRLGSPEWPPESRVVPVTTGELPADLAELRVEQRKEVFFRVLTPIVLAENARLREARGFVQRSAGRLDELSADEQRRLEALAAYYGVERDGEGFTERLLRRLDEVPVSLALAQAANESGWGTSRFTREGNNLFGEWTWTEEGLVPQQREAGKSHRVRIFPSLKASVRSYLHNLNTHRAYAGFRERRAAMRERGEPLDGAALAGGLKAYSERGSAYIEELRAMIRHNGLERLRGLRLAEAVPKGE</sequence>
<gene>
    <name evidence="2" type="ORF">CKO13_06770</name>
</gene>
<organism evidence="2 3">
    <name type="scientific">Halorhodospira neutriphila</name>
    <dbReference type="NCBI Taxonomy" id="168379"/>
    <lineage>
        <taxon>Bacteria</taxon>
        <taxon>Pseudomonadati</taxon>
        <taxon>Pseudomonadota</taxon>
        <taxon>Gammaproteobacteria</taxon>
        <taxon>Chromatiales</taxon>
        <taxon>Ectothiorhodospiraceae</taxon>
        <taxon>Halorhodospira</taxon>
    </lineage>
</organism>
<proteinExistence type="predicted"/>
<keyword evidence="3" id="KW-1185">Reference proteome</keyword>
<comment type="caution">
    <text evidence="2">The sequence shown here is derived from an EMBL/GenBank/DDBJ whole genome shotgun (WGS) entry which is preliminary data.</text>
</comment>
<dbReference type="EMBL" id="NRSH01000063">
    <property type="protein sequence ID" value="MBK1726727.1"/>
    <property type="molecule type" value="Genomic_DNA"/>
</dbReference>
<feature type="domain" description="Mannosyl-glycoprotein endo-beta-N-acetylglucosamidase-like" evidence="1">
    <location>
        <begin position="121"/>
        <end position="243"/>
    </location>
</feature>
<protein>
    <recommendedName>
        <fullName evidence="1">Mannosyl-glycoprotein endo-beta-N-acetylglucosamidase-like domain-containing protein</fullName>
    </recommendedName>
</protein>
<name>A0ABS1E6H5_9GAMM</name>
<dbReference type="Pfam" id="PF01832">
    <property type="entry name" value="Glucosaminidase"/>
    <property type="match status" value="1"/>
</dbReference>
<dbReference type="PANTHER" id="PTHR40572">
    <property type="entry name" value="PROTEIN BAX"/>
    <property type="match status" value="1"/>
</dbReference>
<evidence type="ECO:0000259" key="1">
    <source>
        <dbReference type="Pfam" id="PF01832"/>
    </source>
</evidence>
<feature type="non-terminal residue" evidence="2">
    <location>
        <position position="1"/>
    </location>
</feature>
<dbReference type="PANTHER" id="PTHR40572:SF1">
    <property type="entry name" value="PROTEIN BAX"/>
    <property type="match status" value="1"/>
</dbReference>
<dbReference type="Gene3D" id="1.10.530.10">
    <property type="match status" value="1"/>
</dbReference>
<dbReference type="InterPro" id="IPR002901">
    <property type="entry name" value="MGlyc_endo_b_GlcNAc-like_dom"/>
</dbReference>
<dbReference type="Proteomes" id="UP000738126">
    <property type="component" value="Unassembled WGS sequence"/>
</dbReference>
<evidence type="ECO:0000313" key="2">
    <source>
        <dbReference type="EMBL" id="MBK1726727.1"/>
    </source>
</evidence>